<dbReference type="Gene3D" id="1.10.287.130">
    <property type="match status" value="1"/>
</dbReference>
<feature type="domain" description="CARD" evidence="12">
    <location>
        <begin position="841"/>
        <end position="910"/>
    </location>
</feature>
<dbReference type="SMART" id="SM00342">
    <property type="entry name" value="HTH_ARAC"/>
    <property type="match status" value="1"/>
</dbReference>
<accession>A0AAW9S3J8</accession>
<dbReference type="PANTHER" id="PTHR43547:SF2">
    <property type="entry name" value="HYBRID SIGNAL TRANSDUCTION HISTIDINE KINASE C"/>
    <property type="match status" value="1"/>
</dbReference>
<dbReference type="InterPro" id="IPR001789">
    <property type="entry name" value="Sig_transdc_resp-reg_receiver"/>
</dbReference>
<keyword evidence="3 7" id="KW-0597">Phosphoprotein</keyword>
<dbReference type="SMART" id="SM00448">
    <property type="entry name" value="REC"/>
    <property type="match status" value="1"/>
</dbReference>
<dbReference type="Proteomes" id="UP001403385">
    <property type="component" value="Unassembled WGS sequence"/>
</dbReference>
<dbReference type="SMART" id="SM00387">
    <property type="entry name" value="HATPase_c"/>
    <property type="match status" value="1"/>
</dbReference>
<dbReference type="InterPro" id="IPR018060">
    <property type="entry name" value="HTH_AraC"/>
</dbReference>
<feature type="domain" description="HTH araC/xylS-type" evidence="9">
    <location>
        <begin position="1263"/>
        <end position="1362"/>
    </location>
</feature>
<evidence type="ECO:0000313" key="14">
    <source>
        <dbReference type="Proteomes" id="UP001403385"/>
    </source>
</evidence>
<dbReference type="Pfam" id="PF12833">
    <property type="entry name" value="HTH_18"/>
    <property type="match status" value="1"/>
</dbReference>
<dbReference type="GO" id="GO:0003700">
    <property type="term" value="F:DNA-binding transcription factor activity"/>
    <property type="evidence" value="ECO:0007669"/>
    <property type="project" value="InterPro"/>
</dbReference>
<dbReference type="Gene3D" id="2.130.10.10">
    <property type="entry name" value="YVTN repeat-like/Quinoprotein amine dehydrogenase"/>
    <property type="match status" value="3"/>
</dbReference>
<keyword evidence="5" id="KW-0238">DNA-binding</keyword>
<evidence type="ECO:0000256" key="6">
    <source>
        <dbReference type="ARBA" id="ARBA00023163"/>
    </source>
</evidence>
<keyword evidence="4" id="KW-0805">Transcription regulation</keyword>
<evidence type="ECO:0000259" key="9">
    <source>
        <dbReference type="PROSITE" id="PS01124"/>
    </source>
</evidence>
<dbReference type="SUPFAM" id="SSF46689">
    <property type="entry name" value="Homeodomain-like"/>
    <property type="match status" value="1"/>
</dbReference>
<dbReference type="Gene3D" id="1.10.10.60">
    <property type="entry name" value="Homeodomain-like"/>
    <property type="match status" value="1"/>
</dbReference>
<dbReference type="InterPro" id="IPR003661">
    <property type="entry name" value="HisK_dim/P_dom"/>
</dbReference>
<dbReference type="CDD" id="cd00075">
    <property type="entry name" value="HATPase"/>
    <property type="match status" value="1"/>
</dbReference>
<dbReference type="InterPro" id="IPR004358">
    <property type="entry name" value="Sig_transdc_His_kin-like_C"/>
</dbReference>
<dbReference type="InterPro" id="IPR036890">
    <property type="entry name" value="HATPase_C_sf"/>
</dbReference>
<dbReference type="PROSITE" id="PS00041">
    <property type="entry name" value="HTH_ARAC_FAMILY_1"/>
    <property type="match status" value="1"/>
</dbReference>
<dbReference type="InterPro" id="IPR011123">
    <property type="entry name" value="Y_Y_Y"/>
</dbReference>
<keyword evidence="6" id="KW-0804">Transcription</keyword>
<dbReference type="InterPro" id="IPR009057">
    <property type="entry name" value="Homeodomain-like_sf"/>
</dbReference>
<organism evidence="13 14">
    <name type="scientific">Rapidithrix thailandica</name>
    <dbReference type="NCBI Taxonomy" id="413964"/>
    <lineage>
        <taxon>Bacteria</taxon>
        <taxon>Pseudomonadati</taxon>
        <taxon>Bacteroidota</taxon>
        <taxon>Cytophagia</taxon>
        <taxon>Cytophagales</taxon>
        <taxon>Flammeovirgaceae</taxon>
        <taxon>Rapidithrix</taxon>
    </lineage>
</organism>
<reference evidence="13 14" key="1">
    <citation type="submission" date="2024-04" db="EMBL/GenBank/DDBJ databases">
        <title>Novel genus in family Flammeovirgaceae.</title>
        <authorList>
            <person name="Nguyen T.H."/>
            <person name="Vuong T.Q."/>
            <person name="Le H."/>
            <person name="Kim S.-G."/>
        </authorList>
    </citation>
    <scope>NUCLEOTIDE SEQUENCE [LARGE SCALE GENOMIC DNA]</scope>
    <source>
        <strain evidence="13 14">JCM 23209</strain>
    </source>
</reference>
<feature type="signal peptide" evidence="8">
    <location>
        <begin position="1"/>
        <end position="20"/>
    </location>
</feature>
<dbReference type="InterPro" id="IPR003594">
    <property type="entry name" value="HATPase_dom"/>
</dbReference>
<keyword evidence="8" id="KW-0732">Signal</keyword>
<dbReference type="GO" id="GO:0043565">
    <property type="term" value="F:sequence-specific DNA binding"/>
    <property type="evidence" value="ECO:0007669"/>
    <property type="project" value="InterPro"/>
</dbReference>
<feature type="domain" description="Response regulatory" evidence="11">
    <location>
        <begin position="1116"/>
        <end position="1231"/>
    </location>
</feature>
<dbReference type="Gene3D" id="3.40.50.2300">
    <property type="match status" value="1"/>
</dbReference>
<dbReference type="Gene3D" id="3.30.565.10">
    <property type="entry name" value="Histidine kinase-like ATPase, C-terminal domain"/>
    <property type="match status" value="1"/>
</dbReference>
<dbReference type="Pfam" id="PF02518">
    <property type="entry name" value="HATPase_c"/>
    <property type="match status" value="1"/>
</dbReference>
<dbReference type="SUPFAM" id="SSF63829">
    <property type="entry name" value="Calcium-dependent phosphotriesterase"/>
    <property type="match status" value="3"/>
</dbReference>
<proteinExistence type="predicted"/>
<name>A0AAW9S3J8_9BACT</name>
<sequence length="1363" mass="155543">MTIIRAAILFCSICWGRLMAQPVSLEVELLSGKHGLHGNKIHCIWQGPDGYLWLGTDKGLNRYDGYNFTSFPLEQHLIPVHQLEGDRFTICIGTWGEGLYLLDQRSGKTSRISNKLHTGAFIYAIAYCQEKTYWVASENGLGMLILPGEKQNTPVFHQITLRTENKDLIQTGIRQVTRSKTGQLWLADWEGKVYALPETDWTEPVYEVQEKAVLLNRQITAMVEDAAGRIWLGTSADGVFLLDSLGRRLAHFQSDQKVPSSLSSNQVVGIRIDRQGSIWVATADQGLNKLLTVTEKGEAVFLNEANPDNSTYQNSKDFFTTFPDNLLTCMYFDRDDGIWVGTYHKGLVKVSPQTEYFKYYQREGGDHFTLAHRDVSIPLIAQNGDLWIGTWGGGLHFLSKQEKTKANPVYKRFKTNPATPHSISFDQVFPVYEDRRGNLWLGTNGGGLNFLAKEEKYKPEPVFSSYRHNSYDLQSLSNDSIWAIHEDRQGQLWVGTQNGLNKLQPGTRTFRRYLPGICVLGFTEDSLGNLWLGTENRGVMAWNISGDTLTDQFQQFTFQNKTYSLGKVYDLEFDQKGHLWLGTNQGLINLTRPGNRFSLFTVEDGLVNKDVESIQLDEKGRLWLGTYSGLSLYDPALKTFRNFQMSEGRFSNSFTQGASQGRDGRMYFGSRNGFYEFQPSSISTKSEDLPVHISQIKTGQQTLNFTKMYSFEKKPFSLPYTDRMLSIAFTALPYHQADNIIYTYQLAGVDPSWHITHLGEHRITYSYLPEGEYTFKVKAGRVGESGWGAETSFSVKVNPPWWRTNWSYALYLVIFFLVSRLLYRIRKKQRKAKEAAYRTQLEQEKTEKLYRLKQQFFTQVSHEFKTPLSLIKAPLDHLLSRSTLSGDERDYLELIQRNTQRMIRLIDQLLDFQKLSAGRITVKQEATELVGFVETLGSQFEIWAKQQRVRIRLTSNVKNCMVFLDKEKLETILYNLISNALKHAPQDSAVAVGIEYKESDKQSLEHLSISVKDEGPGIPNQKQTQIFEAFYTEVPYNPQQKGTGIGLALVKALTEALGWTVRVDSTPGEGACFQIDVQAELFSFERGFFQKELQYSANQTAVDSTDTEPLLTTACTLLLVEDHQDLNDYLRLLFHKRYRLLQARNGAEAWELLEKHPVDLVLTDWMMPVMSGVELCQKIKDTSSTSHLPVIMLTAKTAPFEQLEGIQAGADAYITKPFANDYLMTRVEKLIESRRVLKEQFKQIIQVEPSQLIITPQEEKFLKSAIDFVETQMEDANLTVEQLANAMAMSSTKLYRKLKTIANISPNEFIRNIRLKRAAQLLKETDHTIAEISYQVGFSSPKYFSKCFGDEYGQSPKSFREKE</sequence>
<dbReference type="InterPro" id="IPR005467">
    <property type="entry name" value="His_kinase_dom"/>
</dbReference>
<dbReference type="PRINTS" id="PR00344">
    <property type="entry name" value="BCTRLSENSOR"/>
</dbReference>
<dbReference type="PROSITE" id="PS50209">
    <property type="entry name" value="CARD"/>
    <property type="match status" value="1"/>
</dbReference>
<dbReference type="Gene3D" id="2.60.40.10">
    <property type="entry name" value="Immunoglobulins"/>
    <property type="match status" value="1"/>
</dbReference>
<evidence type="ECO:0000313" key="13">
    <source>
        <dbReference type="EMBL" id="MEN7547666.1"/>
    </source>
</evidence>
<dbReference type="PROSITE" id="PS50109">
    <property type="entry name" value="HIS_KIN"/>
    <property type="match status" value="1"/>
</dbReference>
<dbReference type="InterPro" id="IPR013783">
    <property type="entry name" value="Ig-like_fold"/>
</dbReference>
<evidence type="ECO:0000259" key="10">
    <source>
        <dbReference type="PROSITE" id="PS50109"/>
    </source>
</evidence>
<dbReference type="InterPro" id="IPR015943">
    <property type="entry name" value="WD40/YVTN_repeat-like_dom_sf"/>
</dbReference>
<dbReference type="SUPFAM" id="SSF52172">
    <property type="entry name" value="CheY-like"/>
    <property type="match status" value="1"/>
</dbReference>
<dbReference type="CDD" id="cd17574">
    <property type="entry name" value="REC_OmpR"/>
    <property type="match status" value="1"/>
</dbReference>
<dbReference type="GO" id="GO:0000155">
    <property type="term" value="F:phosphorelay sensor kinase activity"/>
    <property type="evidence" value="ECO:0007669"/>
    <property type="project" value="InterPro"/>
</dbReference>
<dbReference type="Pfam" id="PF07494">
    <property type="entry name" value="Reg_prop"/>
    <property type="match status" value="5"/>
</dbReference>
<evidence type="ECO:0000259" key="11">
    <source>
        <dbReference type="PROSITE" id="PS50110"/>
    </source>
</evidence>
<evidence type="ECO:0000256" key="1">
    <source>
        <dbReference type="ARBA" id="ARBA00000085"/>
    </source>
</evidence>
<feature type="modified residue" description="4-aspartylphosphate" evidence="7">
    <location>
        <position position="1164"/>
    </location>
</feature>
<evidence type="ECO:0000256" key="7">
    <source>
        <dbReference type="PROSITE-ProRule" id="PRU00169"/>
    </source>
</evidence>
<dbReference type="SUPFAM" id="SSF47384">
    <property type="entry name" value="Homodimeric domain of signal transducing histidine kinase"/>
    <property type="match status" value="1"/>
</dbReference>
<feature type="chain" id="PRO_5043734869" description="histidine kinase" evidence="8">
    <location>
        <begin position="21"/>
        <end position="1363"/>
    </location>
</feature>
<evidence type="ECO:0000256" key="2">
    <source>
        <dbReference type="ARBA" id="ARBA00012438"/>
    </source>
</evidence>
<dbReference type="InterPro" id="IPR018062">
    <property type="entry name" value="HTH_AraC-typ_CS"/>
</dbReference>
<evidence type="ECO:0000256" key="8">
    <source>
        <dbReference type="SAM" id="SignalP"/>
    </source>
</evidence>
<dbReference type="SUPFAM" id="SSF55874">
    <property type="entry name" value="ATPase domain of HSP90 chaperone/DNA topoisomerase II/histidine kinase"/>
    <property type="match status" value="1"/>
</dbReference>
<protein>
    <recommendedName>
        <fullName evidence="2">histidine kinase</fullName>
        <ecNumber evidence="2">2.7.13.3</ecNumber>
    </recommendedName>
</protein>
<dbReference type="InterPro" id="IPR036097">
    <property type="entry name" value="HisK_dim/P_sf"/>
</dbReference>
<evidence type="ECO:0000259" key="12">
    <source>
        <dbReference type="PROSITE" id="PS50209"/>
    </source>
</evidence>
<dbReference type="SMART" id="SM00388">
    <property type="entry name" value="HisKA"/>
    <property type="match status" value="1"/>
</dbReference>
<dbReference type="EC" id="2.7.13.3" evidence="2"/>
<evidence type="ECO:0000256" key="3">
    <source>
        <dbReference type="ARBA" id="ARBA00022553"/>
    </source>
</evidence>
<comment type="caution">
    <text evidence="13">The sequence shown here is derived from an EMBL/GenBank/DDBJ whole genome shotgun (WGS) entry which is preliminary data.</text>
</comment>
<dbReference type="InterPro" id="IPR011006">
    <property type="entry name" value="CheY-like_superfamily"/>
</dbReference>
<dbReference type="PROSITE" id="PS50110">
    <property type="entry name" value="RESPONSE_REGULATORY"/>
    <property type="match status" value="1"/>
</dbReference>
<keyword evidence="14" id="KW-1185">Reference proteome</keyword>
<dbReference type="RefSeq" id="WP_346820453.1">
    <property type="nucleotide sequence ID" value="NZ_JBDKWZ010000003.1"/>
</dbReference>
<dbReference type="Pfam" id="PF07495">
    <property type="entry name" value="Y_Y_Y"/>
    <property type="match status" value="1"/>
</dbReference>
<dbReference type="FunFam" id="1.10.10.60:FF:000284">
    <property type="entry name" value="Two-component system sensor histidine kinase/response regulator"/>
    <property type="match status" value="1"/>
</dbReference>
<dbReference type="PROSITE" id="PS01124">
    <property type="entry name" value="HTH_ARAC_FAMILY_2"/>
    <property type="match status" value="1"/>
</dbReference>
<dbReference type="PANTHER" id="PTHR43547">
    <property type="entry name" value="TWO-COMPONENT HISTIDINE KINASE"/>
    <property type="match status" value="1"/>
</dbReference>
<dbReference type="CDD" id="cd00082">
    <property type="entry name" value="HisKA"/>
    <property type="match status" value="1"/>
</dbReference>
<dbReference type="Pfam" id="PF00072">
    <property type="entry name" value="Response_reg"/>
    <property type="match status" value="1"/>
</dbReference>
<evidence type="ECO:0000256" key="4">
    <source>
        <dbReference type="ARBA" id="ARBA00023015"/>
    </source>
</evidence>
<comment type="catalytic activity">
    <reaction evidence="1">
        <text>ATP + protein L-histidine = ADP + protein N-phospho-L-histidine.</text>
        <dbReference type="EC" id="2.7.13.3"/>
    </reaction>
</comment>
<feature type="domain" description="Histidine kinase" evidence="10">
    <location>
        <begin position="859"/>
        <end position="1081"/>
    </location>
</feature>
<gene>
    <name evidence="13" type="ORF">AAG747_07095</name>
</gene>
<dbReference type="InterPro" id="IPR001315">
    <property type="entry name" value="CARD"/>
</dbReference>
<dbReference type="FunFam" id="1.10.287.130:FF:000045">
    <property type="entry name" value="Two-component system sensor histidine kinase/response regulator"/>
    <property type="match status" value="1"/>
</dbReference>
<dbReference type="Pfam" id="PF00512">
    <property type="entry name" value="HisKA"/>
    <property type="match status" value="1"/>
</dbReference>
<dbReference type="InterPro" id="IPR011110">
    <property type="entry name" value="Reg_prop"/>
</dbReference>
<dbReference type="EMBL" id="JBDKWZ010000003">
    <property type="protein sequence ID" value="MEN7547666.1"/>
    <property type="molecule type" value="Genomic_DNA"/>
</dbReference>
<evidence type="ECO:0000256" key="5">
    <source>
        <dbReference type="ARBA" id="ARBA00023125"/>
    </source>
</evidence>